<evidence type="ECO:0000259" key="9">
    <source>
        <dbReference type="Pfam" id="PF01488"/>
    </source>
</evidence>
<dbReference type="RefSeq" id="WP_184402741.1">
    <property type="nucleotide sequence ID" value="NZ_JACHHJ010000001.1"/>
</dbReference>
<comment type="function">
    <text evidence="8">Involved in the biosynthesis of the chorismate, which leads to the biosynthesis of aromatic amino acids. Catalyzes the reversible NADPH linked reduction of 3-dehydroshikimate (DHSA) to yield shikimate (SA).</text>
</comment>
<dbReference type="InterPro" id="IPR022893">
    <property type="entry name" value="Shikimate_DH_fam"/>
</dbReference>
<dbReference type="Pfam" id="PF01488">
    <property type="entry name" value="Shikimate_DH"/>
    <property type="match status" value="1"/>
</dbReference>
<keyword evidence="5 8" id="KW-0560">Oxidoreductase</keyword>
<feature type="binding site" evidence="8">
    <location>
        <position position="219"/>
    </location>
    <ligand>
        <name>shikimate</name>
        <dbReference type="ChEBI" id="CHEBI:36208"/>
    </ligand>
</feature>
<dbReference type="InterPro" id="IPR013708">
    <property type="entry name" value="Shikimate_DH-bd_N"/>
</dbReference>
<feature type="binding site" evidence="8">
    <location>
        <begin position="150"/>
        <end position="155"/>
    </location>
    <ligand>
        <name>NADP(+)</name>
        <dbReference type="ChEBI" id="CHEBI:58349"/>
    </ligand>
</feature>
<evidence type="ECO:0000256" key="1">
    <source>
        <dbReference type="ARBA" id="ARBA00004871"/>
    </source>
</evidence>
<feature type="binding site" evidence="8">
    <location>
        <position position="217"/>
    </location>
    <ligand>
        <name>NADP(+)</name>
        <dbReference type="ChEBI" id="CHEBI:58349"/>
    </ligand>
</feature>
<dbReference type="GO" id="GO:0004764">
    <property type="term" value="F:shikimate 3-dehydrogenase (NADP+) activity"/>
    <property type="evidence" value="ECO:0007669"/>
    <property type="project" value="UniProtKB-UniRule"/>
</dbReference>
<evidence type="ECO:0000256" key="3">
    <source>
        <dbReference type="ARBA" id="ARBA00022605"/>
    </source>
</evidence>
<dbReference type="GO" id="GO:0050661">
    <property type="term" value="F:NADP binding"/>
    <property type="evidence" value="ECO:0007669"/>
    <property type="project" value="InterPro"/>
</dbReference>
<feature type="binding site" evidence="8">
    <location>
        <position position="77"/>
    </location>
    <ligand>
        <name>NADP(+)</name>
        <dbReference type="ChEBI" id="CHEBI:58349"/>
    </ligand>
</feature>
<dbReference type="InterPro" id="IPR046346">
    <property type="entry name" value="Aminoacid_DH-like_N_sf"/>
</dbReference>
<evidence type="ECO:0000259" key="10">
    <source>
        <dbReference type="Pfam" id="PF08501"/>
    </source>
</evidence>
<evidence type="ECO:0000313" key="13">
    <source>
        <dbReference type="Proteomes" id="UP000568839"/>
    </source>
</evidence>
<keyword evidence="13" id="KW-1185">Reference proteome</keyword>
<evidence type="ECO:0000256" key="7">
    <source>
        <dbReference type="ARBA" id="ARBA00049442"/>
    </source>
</evidence>
<dbReference type="EMBL" id="JACHHJ010000001">
    <property type="protein sequence ID" value="MBB6448802.1"/>
    <property type="molecule type" value="Genomic_DNA"/>
</dbReference>
<feature type="binding site" evidence="8">
    <location>
        <position position="101"/>
    </location>
    <ligand>
        <name>shikimate</name>
        <dbReference type="ChEBI" id="CHEBI:36208"/>
    </ligand>
</feature>
<feature type="domain" description="SDH C-terminal" evidence="11">
    <location>
        <begin position="240"/>
        <end position="269"/>
    </location>
</feature>
<comment type="similarity">
    <text evidence="8">Belongs to the shikimate dehydrogenase family.</text>
</comment>
<protein>
    <recommendedName>
        <fullName evidence="2 8">Shikimate dehydrogenase (NADP(+))</fullName>
        <shortName evidence="8">SDH</shortName>
        <ecNumber evidence="2 8">1.1.1.25</ecNumber>
    </recommendedName>
</protein>
<evidence type="ECO:0000313" key="12">
    <source>
        <dbReference type="EMBL" id="MBB6448802.1"/>
    </source>
</evidence>
<dbReference type="GO" id="GO:0009073">
    <property type="term" value="P:aromatic amino acid family biosynthetic process"/>
    <property type="evidence" value="ECO:0007669"/>
    <property type="project" value="UniProtKB-KW"/>
</dbReference>
<feature type="binding site" evidence="8">
    <location>
        <begin position="14"/>
        <end position="16"/>
    </location>
    <ligand>
        <name>shikimate</name>
        <dbReference type="ChEBI" id="CHEBI:36208"/>
    </ligand>
</feature>
<proteinExistence type="inferred from homology"/>
<dbReference type="Gene3D" id="3.40.50.10860">
    <property type="entry name" value="Leucine Dehydrogenase, chain A, domain 1"/>
    <property type="match status" value="1"/>
</dbReference>
<dbReference type="EC" id="1.1.1.25" evidence="2 8"/>
<dbReference type="GO" id="GO:0005829">
    <property type="term" value="C:cytosol"/>
    <property type="evidence" value="ECO:0007669"/>
    <property type="project" value="TreeGrafter"/>
</dbReference>
<evidence type="ECO:0000256" key="2">
    <source>
        <dbReference type="ARBA" id="ARBA00012962"/>
    </source>
</evidence>
<reference evidence="12 13" key="1">
    <citation type="submission" date="2020-08" db="EMBL/GenBank/DDBJ databases">
        <title>Genomic Encyclopedia of Type Strains, Phase IV (KMG-IV): sequencing the most valuable type-strain genomes for metagenomic binning, comparative biology and taxonomic classification.</title>
        <authorList>
            <person name="Goeker M."/>
        </authorList>
    </citation>
    <scope>NUCLEOTIDE SEQUENCE [LARGE SCALE GENOMIC DNA]</scope>
    <source>
        <strain evidence="12 13">DSM 21769</strain>
    </source>
</reference>
<dbReference type="CDD" id="cd01065">
    <property type="entry name" value="NAD_bind_Shikimate_DH"/>
    <property type="match status" value="1"/>
</dbReference>
<comment type="catalytic activity">
    <reaction evidence="7 8">
        <text>shikimate + NADP(+) = 3-dehydroshikimate + NADPH + H(+)</text>
        <dbReference type="Rhea" id="RHEA:17737"/>
        <dbReference type="ChEBI" id="CHEBI:15378"/>
        <dbReference type="ChEBI" id="CHEBI:16630"/>
        <dbReference type="ChEBI" id="CHEBI:36208"/>
        <dbReference type="ChEBI" id="CHEBI:57783"/>
        <dbReference type="ChEBI" id="CHEBI:58349"/>
        <dbReference type="EC" id="1.1.1.25"/>
    </reaction>
</comment>
<keyword evidence="4 8" id="KW-0521">NADP</keyword>
<feature type="binding site" evidence="8">
    <location>
        <begin position="126"/>
        <end position="130"/>
    </location>
    <ligand>
        <name>NADP(+)</name>
        <dbReference type="ChEBI" id="CHEBI:58349"/>
    </ligand>
</feature>
<evidence type="ECO:0000256" key="6">
    <source>
        <dbReference type="ARBA" id="ARBA00023141"/>
    </source>
</evidence>
<comment type="subunit">
    <text evidence="8">Homodimer.</text>
</comment>
<feature type="binding site" evidence="8">
    <location>
        <position position="240"/>
    </location>
    <ligand>
        <name>NADP(+)</name>
        <dbReference type="ChEBI" id="CHEBI:58349"/>
    </ligand>
</feature>
<accession>A0A841PXF9</accession>
<dbReference type="UniPathway" id="UPA00053">
    <property type="reaction ID" value="UER00087"/>
</dbReference>
<evidence type="ECO:0000256" key="4">
    <source>
        <dbReference type="ARBA" id="ARBA00022857"/>
    </source>
</evidence>
<dbReference type="InterPro" id="IPR006151">
    <property type="entry name" value="Shikm_DH/Glu-tRNA_Rdtase"/>
</dbReference>
<keyword evidence="3 8" id="KW-0028">Amino-acid biosynthesis</keyword>
<dbReference type="AlphaFoldDB" id="A0A841PXF9"/>
<feature type="domain" description="Shikimate dehydrogenase substrate binding N-terminal" evidence="10">
    <location>
        <begin position="6"/>
        <end position="88"/>
    </location>
</feature>
<gene>
    <name evidence="8" type="primary">aroE</name>
    <name evidence="12" type="ORF">HNR44_000751</name>
</gene>
<dbReference type="GO" id="GO:0019632">
    <property type="term" value="P:shikimate metabolic process"/>
    <property type="evidence" value="ECO:0007669"/>
    <property type="project" value="InterPro"/>
</dbReference>
<feature type="binding site" evidence="8">
    <location>
        <position position="86"/>
    </location>
    <ligand>
        <name>shikimate</name>
        <dbReference type="ChEBI" id="CHEBI:36208"/>
    </ligand>
</feature>
<name>A0A841PXF9_9BACL</name>
<dbReference type="PANTHER" id="PTHR21089">
    <property type="entry name" value="SHIKIMATE DEHYDROGENASE"/>
    <property type="match status" value="1"/>
</dbReference>
<dbReference type="Pfam" id="PF08501">
    <property type="entry name" value="Shikimate_dh_N"/>
    <property type="match status" value="1"/>
</dbReference>
<evidence type="ECO:0000256" key="8">
    <source>
        <dbReference type="HAMAP-Rule" id="MF_00222"/>
    </source>
</evidence>
<dbReference type="Proteomes" id="UP000568839">
    <property type="component" value="Unassembled WGS sequence"/>
</dbReference>
<dbReference type="Gene3D" id="3.40.50.720">
    <property type="entry name" value="NAD(P)-binding Rossmann-like Domain"/>
    <property type="match status" value="1"/>
</dbReference>
<dbReference type="PANTHER" id="PTHR21089:SF1">
    <property type="entry name" value="BIFUNCTIONAL 3-DEHYDROQUINATE DEHYDRATASE_SHIKIMATE DEHYDROGENASE, CHLOROPLASTIC"/>
    <property type="match status" value="1"/>
</dbReference>
<feature type="binding site" evidence="8">
    <location>
        <position position="61"/>
    </location>
    <ligand>
        <name>shikimate</name>
        <dbReference type="ChEBI" id="CHEBI:36208"/>
    </ligand>
</feature>
<evidence type="ECO:0000256" key="5">
    <source>
        <dbReference type="ARBA" id="ARBA00023002"/>
    </source>
</evidence>
<dbReference type="Pfam" id="PF18317">
    <property type="entry name" value="SDH_C"/>
    <property type="match status" value="1"/>
</dbReference>
<comment type="pathway">
    <text evidence="1 8">Metabolic intermediate biosynthesis; chorismate biosynthesis; chorismate from D-erythrose 4-phosphate and phosphoenolpyruvate: step 4/7.</text>
</comment>
<dbReference type="HAMAP" id="MF_00222">
    <property type="entry name" value="Shikimate_DH_AroE"/>
    <property type="match status" value="1"/>
</dbReference>
<feature type="domain" description="Quinate/shikimate 5-dehydrogenase/glutamyl-tRNA reductase" evidence="9">
    <location>
        <begin position="113"/>
        <end position="192"/>
    </location>
</feature>
<dbReference type="SUPFAM" id="SSF51735">
    <property type="entry name" value="NAD(P)-binding Rossmann-fold domains"/>
    <property type="match status" value="1"/>
</dbReference>
<dbReference type="SUPFAM" id="SSF53223">
    <property type="entry name" value="Aminoacid dehydrogenase-like, N-terminal domain"/>
    <property type="match status" value="1"/>
</dbReference>
<dbReference type="GO" id="GO:0009423">
    <property type="term" value="P:chorismate biosynthetic process"/>
    <property type="evidence" value="ECO:0007669"/>
    <property type="project" value="UniProtKB-UniRule"/>
</dbReference>
<dbReference type="NCBIfam" id="TIGR00507">
    <property type="entry name" value="aroE"/>
    <property type="match status" value="1"/>
</dbReference>
<dbReference type="GO" id="GO:0008652">
    <property type="term" value="P:amino acid biosynthetic process"/>
    <property type="evidence" value="ECO:0007669"/>
    <property type="project" value="UniProtKB-KW"/>
</dbReference>
<comment type="caution">
    <text evidence="12">The sequence shown here is derived from an EMBL/GenBank/DDBJ whole genome shotgun (WGS) entry which is preliminary data.</text>
</comment>
<dbReference type="InterPro" id="IPR041121">
    <property type="entry name" value="SDH_C"/>
</dbReference>
<dbReference type="InterPro" id="IPR036291">
    <property type="entry name" value="NAD(P)-bd_dom_sf"/>
</dbReference>
<feature type="active site" description="Proton acceptor" evidence="8">
    <location>
        <position position="65"/>
    </location>
</feature>
<organism evidence="12 13">
    <name type="scientific">Geomicrobium halophilum</name>
    <dbReference type="NCBI Taxonomy" id="549000"/>
    <lineage>
        <taxon>Bacteria</taxon>
        <taxon>Bacillati</taxon>
        <taxon>Bacillota</taxon>
        <taxon>Bacilli</taxon>
        <taxon>Bacillales</taxon>
        <taxon>Geomicrobium</taxon>
    </lineage>
</organism>
<keyword evidence="6 8" id="KW-0057">Aromatic amino acid biosynthesis</keyword>
<feature type="binding site" evidence="8">
    <location>
        <position position="247"/>
    </location>
    <ligand>
        <name>shikimate</name>
        <dbReference type="ChEBI" id="CHEBI:36208"/>
    </ligand>
</feature>
<sequence>MENYAVIGHPIKQSKSPMIHNKHFEAIGRNAIYTSYEVFPEQLDSTLKAFKTLGITGFNVTIPHKVNIIPLLDVVDDEALEIGAVNTVVNLEGRWHGYNTDGRGYLNGLLEMTGEALKNMNVLVIGAGGAARAVTTVLAKYGVEKLAMTNRTTSRAEEIRTSNAHCMQLEVINRETAVQTLDQFDLIINTTSLGMKDGDALPIEIERMNPNVHLSDLIYNPLETRWLQTGKLKAKAIQNGLPMFIEQAALAYEIWTNDEADRQVMSERIRKETEKKNEINQ</sequence>
<evidence type="ECO:0000259" key="11">
    <source>
        <dbReference type="Pfam" id="PF18317"/>
    </source>
</evidence>
<dbReference type="InterPro" id="IPR011342">
    <property type="entry name" value="Shikimate_DH"/>
</dbReference>